<dbReference type="EMBL" id="CAJNRD030001121">
    <property type="protein sequence ID" value="CAG5096700.1"/>
    <property type="molecule type" value="Genomic_DNA"/>
</dbReference>
<accession>A0A8J2HIL2</accession>
<feature type="transmembrane region" description="Helical" evidence="1">
    <location>
        <begin position="29"/>
        <end position="54"/>
    </location>
</feature>
<evidence type="ECO:0000256" key="1">
    <source>
        <dbReference type="SAM" id="Phobius"/>
    </source>
</evidence>
<dbReference type="OrthoDB" id="7693421at2759"/>
<sequence>MPKKTPAKKLTTLQINVAIKKKSKNSRNLNLYLSKTIIFNYIIFQIIIYTYIIIFNKHYYLNWLSIKSKRLYLLACFLYKLFSSGEPNFLRCLFVDEPQDIRRSERLASKYNNVSFCFPNFSTSVYEHSFLILSIRLWREIPPDVINSLSIEAFKSKALEFFYELELREA</sequence>
<evidence type="ECO:0000313" key="2">
    <source>
        <dbReference type="EMBL" id="CAG5096700.1"/>
    </source>
</evidence>
<proteinExistence type="predicted"/>
<keyword evidence="3" id="KW-1185">Reference proteome</keyword>
<dbReference type="AlphaFoldDB" id="A0A8J2HIL2"/>
<gene>
    <name evidence="2" type="ORF">HICCMSTLAB_LOCUS8341</name>
</gene>
<keyword evidence="1" id="KW-1133">Transmembrane helix</keyword>
<name>A0A8J2HIL2_COTCN</name>
<comment type="caution">
    <text evidence="2">The sequence shown here is derived from an EMBL/GenBank/DDBJ whole genome shotgun (WGS) entry which is preliminary data.</text>
</comment>
<evidence type="ECO:0000313" key="3">
    <source>
        <dbReference type="Proteomes" id="UP000786811"/>
    </source>
</evidence>
<organism evidence="2 3">
    <name type="scientific">Cotesia congregata</name>
    <name type="common">Parasitoid wasp</name>
    <name type="synonym">Apanteles congregatus</name>
    <dbReference type="NCBI Taxonomy" id="51543"/>
    <lineage>
        <taxon>Eukaryota</taxon>
        <taxon>Metazoa</taxon>
        <taxon>Ecdysozoa</taxon>
        <taxon>Arthropoda</taxon>
        <taxon>Hexapoda</taxon>
        <taxon>Insecta</taxon>
        <taxon>Pterygota</taxon>
        <taxon>Neoptera</taxon>
        <taxon>Endopterygota</taxon>
        <taxon>Hymenoptera</taxon>
        <taxon>Apocrita</taxon>
        <taxon>Ichneumonoidea</taxon>
        <taxon>Braconidae</taxon>
        <taxon>Microgastrinae</taxon>
        <taxon>Cotesia</taxon>
    </lineage>
</organism>
<keyword evidence="1" id="KW-0472">Membrane</keyword>
<protein>
    <submittedName>
        <fullName evidence="2">Uncharacterized protein</fullName>
    </submittedName>
</protein>
<dbReference type="Proteomes" id="UP000786811">
    <property type="component" value="Unassembled WGS sequence"/>
</dbReference>
<keyword evidence="1" id="KW-0812">Transmembrane</keyword>
<reference evidence="2" key="1">
    <citation type="submission" date="2021-04" db="EMBL/GenBank/DDBJ databases">
        <authorList>
            <person name="Chebbi M.A.C M."/>
        </authorList>
    </citation>
    <scope>NUCLEOTIDE SEQUENCE</scope>
</reference>